<feature type="region of interest" description="Disordered" evidence="1">
    <location>
        <begin position="529"/>
        <end position="557"/>
    </location>
</feature>
<dbReference type="GeneID" id="94430322"/>
<sequence length="1357" mass="146030">MEMADKDEAAVRTLLTSHGGECEGVGSPLSARQRLFHSSLSSTTEWGHSSCAVTLSGSAATVLRPLAKLPRGGGTPRQRPVVSVNDLSSDSEDEGSRPLLQRGAAPGCLWSSTGAGADWTASVLSGADKGDGMRVFLNSRVVFCDAAVQAGLAFSCKPFCSRQRENERDWGWSPSASVYPEESNRDRTDPEKKGSVGPECVVLTGDVAKGGHVYLGKGVFSRTDHVSAQARTCTTRHKLKVNCRRARSRKRFDDVSVESDSGVPEGAVSLRFKGISISGQGHDEKGLLDRARHRNTGTSIGKSDSGKRFPLSHRTPSTRATAADGCKLVSKRKKSSAVEAAQAIKECTIKTVPCYSDTEIVWRRRNESGCCSQGGGWRRVLSEDLQEYPMLTGKQKLGHVSRCSRSGTAHSEKTGSIHRTVKLRRPRQFQGFQEAVVPGAPGRAPPDSMWRSIGLHRQGKSQLCNLACVGLPWCATNTGIREGTETKTMSTCTQGGLGECCCMQESLVSFGGEAEMTRDFWGPQVGLWETSPSGSPEPTLAAPEVSPAEERSRGNQNPWCDGDLGLVSCGRVKSVTQCAPSDGSCVSSHLADERGCDKQVPPARRVNEQLECSGSVCLVQKSTGSVYSRSASWIKLLFPEALTDSASVWQAAQKKGETVELGCKEASPSPSPCSRMREGRARVDSILPSNQETYGDREQPPVRSRAFSFLIPWFAPGCELKAGGAAGEQRLDTRAGAGVRTAVEQPALNENSTEAAAVSAWSCRRKEDFAGGEWGWEAFSSLWAPCRRPARSREGDASEVAGGVPLHVNRPLNADSRLRDGVRGDGEDGAPPTPENVGHERDSGDLAGCIGPARWSVQEAGAVKRPQQHSESESCCAHTQNTSPYVDANIMTFRSLAEASSSSSTASGPRCPPVHSRFDFSSYTDNDEDAEDWSSFVDEEQMDAVLEAALASAALSNRLLDFHPSTSSISLSSYGPSSPGAPASCTAGIFPGTSVRPDSVASRNVIELRERLKAEMKERSVKFRRHLRGVRRAVRDRDFQRIRVELADLAEVGGPEVSGLWAGVKVGLGIATLASGHVLMGGLMLAMATSAVGSAVLWGRHRELFRRWMAGEDGGDAGELREETEESGVRCRVSEAEVGRQETASRRGDGRKASSCGRHPSEQGDSWTSGEEEGKPVLRGRVERETAQKPLIGKRRQAAEAELVLHPSPVVSDISCGGLNESGNCEASRFAQGRDRAVPSESAHLSLQPGDRLLYRRTRIEDNTGGYNLGGNPESGLASDSEEGDWEEEVEVDEREEYTLEPTLSEAVAVSLTSSPASERVKGPIRRLFMSDLILRSSHSSERNRRRAGIINSNSNL</sequence>
<dbReference type="Proteomes" id="UP000221165">
    <property type="component" value="Unassembled WGS sequence"/>
</dbReference>
<feature type="region of interest" description="Disordered" evidence="1">
    <location>
        <begin position="1114"/>
        <end position="1190"/>
    </location>
</feature>
<keyword evidence="4" id="KW-1185">Reference proteome</keyword>
<gene>
    <name evidence="3" type="ORF">CSUI_006961</name>
</gene>
<dbReference type="RefSeq" id="XP_067920917.1">
    <property type="nucleotide sequence ID" value="XM_068067111.1"/>
</dbReference>
<proteinExistence type="predicted"/>
<protein>
    <submittedName>
        <fullName evidence="3">Transmembrane protein</fullName>
    </submittedName>
</protein>
<dbReference type="EMBL" id="MIGC01003583">
    <property type="protein sequence ID" value="PHJ19215.1"/>
    <property type="molecule type" value="Genomic_DNA"/>
</dbReference>
<evidence type="ECO:0000256" key="1">
    <source>
        <dbReference type="SAM" id="MobiDB-lite"/>
    </source>
</evidence>
<feature type="region of interest" description="Disordered" evidence="1">
    <location>
        <begin position="901"/>
        <end position="923"/>
    </location>
</feature>
<feature type="region of interest" description="Disordered" evidence="1">
    <location>
        <begin position="796"/>
        <end position="850"/>
    </location>
</feature>
<feature type="region of interest" description="Disordered" evidence="1">
    <location>
        <begin position="170"/>
        <end position="196"/>
    </location>
</feature>
<evidence type="ECO:0000256" key="2">
    <source>
        <dbReference type="SAM" id="Phobius"/>
    </source>
</evidence>
<comment type="caution">
    <text evidence="3">The sequence shown here is derived from an EMBL/GenBank/DDBJ whole genome shotgun (WGS) entry which is preliminary data.</text>
</comment>
<keyword evidence="2" id="KW-0472">Membrane</keyword>
<keyword evidence="2 3" id="KW-0812">Transmembrane</keyword>
<dbReference type="VEuPathDB" id="ToxoDB:CSUI_006961"/>
<keyword evidence="2" id="KW-1133">Transmembrane helix</keyword>
<feature type="region of interest" description="Disordered" evidence="1">
    <location>
        <begin position="1263"/>
        <end position="1284"/>
    </location>
</feature>
<reference evidence="3 4" key="1">
    <citation type="journal article" date="2017" name="Int. J. Parasitol.">
        <title>The genome of the protozoan parasite Cystoisospora suis and a reverse vaccinology approach to identify vaccine candidates.</title>
        <authorList>
            <person name="Palmieri N."/>
            <person name="Shrestha A."/>
            <person name="Ruttkowski B."/>
            <person name="Beck T."/>
            <person name="Vogl C."/>
            <person name="Tomley F."/>
            <person name="Blake D.P."/>
            <person name="Joachim A."/>
        </authorList>
    </citation>
    <scope>NUCLEOTIDE SEQUENCE [LARGE SCALE GENOMIC DNA]</scope>
    <source>
        <strain evidence="3 4">Wien I</strain>
    </source>
</reference>
<evidence type="ECO:0000313" key="3">
    <source>
        <dbReference type="EMBL" id="PHJ19215.1"/>
    </source>
</evidence>
<feature type="region of interest" description="Disordered" evidence="1">
    <location>
        <begin position="67"/>
        <end position="100"/>
    </location>
</feature>
<feature type="compositionally biased region" description="Basic and acidic residues" evidence="1">
    <location>
        <begin position="816"/>
        <end position="826"/>
    </location>
</feature>
<feature type="compositionally biased region" description="Basic and acidic residues" evidence="1">
    <location>
        <begin position="1172"/>
        <end position="1187"/>
    </location>
</feature>
<feature type="region of interest" description="Disordered" evidence="1">
    <location>
        <begin position="860"/>
        <end position="879"/>
    </location>
</feature>
<feature type="compositionally biased region" description="Basic and acidic residues" evidence="1">
    <location>
        <begin position="182"/>
        <end position="194"/>
    </location>
</feature>
<feature type="compositionally biased region" description="Basic and acidic residues" evidence="1">
    <location>
        <begin position="1127"/>
        <end position="1152"/>
    </location>
</feature>
<feature type="transmembrane region" description="Helical" evidence="2">
    <location>
        <begin position="1078"/>
        <end position="1099"/>
    </location>
</feature>
<feature type="region of interest" description="Disordered" evidence="1">
    <location>
        <begin position="287"/>
        <end position="318"/>
    </location>
</feature>
<accession>A0A2C6KS33</accession>
<name>A0A2C6KS33_9APIC</name>
<dbReference type="OrthoDB" id="330903at2759"/>
<evidence type="ECO:0000313" key="4">
    <source>
        <dbReference type="Proteomes" id="UP000221165"/>
    </source>
</evidence>
<organism evidence="3 4">
    <name type="scientific">Cystoisospora suis</name>
    <dbReference type="NCBI Taxonomy" id="483139"/>
    <lineage>
        <taxon>Eukaryota</taxon>
        <taxon>Sar</taxon>
        <taxon>Alveolata</taxon>
        <taxon>Apicomplexa</taxon>
        <taxon>Conoidasida</taxon>
        <taxon>Coccidia</taxon>
        <taxon>Eucoccidiorida</taxon>
        <taxon>Eimeriorina</taxon>
        <taxon>Sarcocystidae</taxon>
        <taxon>Cystoisospora</taxon>
    </lineage>
</organism>